<reference evidence="11" key="1">
    <citation type="submission" date="2025-08" db="UniProtKB">
        <authorList>
            <consortium name="Ensembl"/>
        </authorList>
    </citation>
    <scope>IDENTIFICATION</scope>
</reference>
<evidence type="ECO:0000256" key="2">
    <source>
        <dbReference type="ARBA" id="ARBA00005569"/>
    </source>
</evidence>
<dbReference type="GO" id="GO:0031080">
    <property type="term" value="C:nuclear pore outer ring"/>
    <property type="evidence" value="ECO:0007669"/>
    <property type="project" value="TreeGrafter"/>
</dbReference>
<accession>A0A8C5AC66</accession>
<sequence>MFSPRATPSSGRRQPSRVPGRKSLAGTPSGLLFSPRRTSLAARSTPTRANHANAESVHYDVQTFGSSLPVKVMEALTMAEADDIISVKVDESGWAWMVCGKLLIIWKICQTVVAKLCVCKELQLAPSEYEYTADLVTISSPGPLETAPVQSISVLTVGAEGRARYWASLAHEGNHTEADLELGDLCNFVVAVRGGSFVVSSCRNHLLRVSTDPSGRLGFRALQQGQGVLSGIGRRVSSLFGIHSVSFPRCLSGCAGCLYSLTSSKVCRWEVGDSSEQQTLSWESRCSLDENIADAIWGSESNYEEMKEGVNVSYLDMKLSPSGLVVLAAAWHSQDIPCIAYFCLVTLQDVGASVSDHVVVEVTKHTTPFQALRTTRLVVPYPGATAFLYTQELVFACSTGTVRGGPPDERISFSAPGDGVRGGGCCGNLPIFFSQTNGLVAVVARQAVSILPETMEDSLCSSLAAAPETPNRTEAVAHEDKTKMLKDAFLRFCRSDLIGSQVLVDELFPAEGAGEGEEGAELDEVVTRIDLDLVDDYPASDPRWAESVPEESGGFPLTSLIILHQLEDKMKAHTCFMDFLLQVGLLQRLGQVTLRGGPMATRLLLCEHAEKLQAAMVLKTQHGKHGELVNAAVSGALRKNGAAVPPSLTPADVFFREVSQISLVFECLLEEEERRLKENPVASVQWAETVLTVNNILKVKNNDILKLNDNIMKVYNKINIKVNNLSSGGVREVITRQHEVVLRSVYPQADSELRGALCEQLVGLLDLYLGGYVAQLASLQLRTGGRPAAAQQERYNALELEYGQRRSELIAPLLDLGQYQWVAALSEKFCDFDMLVQMCEQTDNQSRLQHYMTKFSDQNFADFVFRWYMEKGKRGKLLSQPSAHHPQLASFLQSHQHLSWLSSSSCPQAHETLSSQATGETRYFSKKKTLLALSKLTALASDMDQTQLSRHLEDIVEQERFLLHQETLPEQLLEDKNLDRQTMPLLTPHGLITLYISEDNRISNEDDFKKALDLLEYINEVEVAVDIETLKREIFARALKKDEGVEQSFCVSSPGVSLQAYLPDVKELLDSEQLAAFNSKPYFEYVLRVNYEHYLQSQI</sequence>
<evidence type="ECO:0000256" key="7">
    <source>
        <dbReference type="ARBA" id="ARBA00023132"/>
    </source>
</evidence>
<comment type="similarity">
    <text evidence="2">Belongs to the nucleoporin Nup133 family.</text>
</comment>
<dbReference type="GO" id="GO:0016973">
    <property type="term" value="P:poly(A)+ mRNA export from nucleus"/>
    <property type="evidence" value="ECO:0007669"/>
    <property type="project" value="TreeGrafter"/>
</dbReference>
<dbReference type="GeneTree" id="ENSGT00390000011529"/>
<dbReference type="Pfam" id="PF03177">
    <property type="entry name" value="Nucleoporin_C"/>
    <property type="match status" value="1"/>
</dbReference>
<dbReference type="AlphaFoldDB" id="A0A8C5AC66"/>
<feature type="compositionally biased region" description="Polar residues" evidence="9">
    <location>
        <begin position="1"/>
        <end position="13"/>
    </location>
</feature>
<keyword evidence="6" id="KW-0811">Translocation</keyword>
<evidence type="ECO:0000256" key="3">
    <source>
        <dbReference type="ARBA" id="ARBA00022448"/>
    </source>
</evidence>
<evidence type="ECO:0000256" key="1">
    <source>
        <dbReference type="ARBA" id="ARBA00004567"/>
    </source>
</evidence>
<evidence type="ECO:0000256" key="8">
    <source>
        <dbReference type="ARBA" id="ARBA00023242"/>
    </source>
</evidence>
<dbReference type="GO" id="GO:0000972">
    <property type="term" value="P:transcription-dependent tethering of RNA polymerase II gene DNA at nuclear periphery"/>
    <property type="evidence" value="ECO:0007669"/>
    <property type="project" value="TreeGrafter"/>
</dbReference>
<evidence type="ECO:0000259" key="10">
    <source>
        <dbReference type="Pfam" id="PF03177"/>
    </source>
</evidence>
<dbReference type="Gene3D" id="1.20.58.1380">
    <property type="match status" value="1"/>
</dbReference>
<evidence type="ECO:0000313" key="12">
    <source>
        <dbReference type="Proteomes" id="UP000694546"/>
    </source>
</evidence>
<dbReference type="PANTHER" id="PTHR13405:SF11">
    <property type="entry name" value="NUCLEAR PORE COMPLEX PROTEIN NUP133"/>
    <property type="match status" value="1"/>
</dbReference>
<dbReference type="Gene3D" id="1.25.40.700">
    <property type="match status" value="2"/>
</dbReference>
<evidence type="ECO:0000256" key="9">
    <source>
        <dbReference type="SAM" id="MobiDB-lite"/>
    </source>
</evidence>
<reference evidence="11" key="2">
    <citation type="submission" date="2025-09" db="UniProtKB">
        <authorList>
            <consortium name="Ensembl"/>
        </authorList>
    </citation>
    <scope>IDENTIFICATION</scope>
</reference>
<dbReference type="Ensembl" id="ENSGMOT00000047333.1">
    <property type="protein sequence ID" value="ENSGMOP00000028730.1"/>
    <property type="gene ID" value="ENSGMOG00000032428.1"/>
</dbReference>
<feature type="region of interest" description="Disordered" evidence="9">
    <location>
        <begin position="1"/>
        <end position="29"/>
    </location>
</feature>
<keyword evidence="5" id="KW-0653">Protein transport</keyword>
<keyword evidence="12" id="KW-1185">Reference proteome</keyword>
<protein>
    <submittedName>
        <fullName evidence="11">Nucleoporin 133</fullName>
    </submittedName>
</protein>
<feature type="domain" description="Nucleoporin Nup133/Nup155-like C-terminal" evidence="10">
    <location>
        <begin position="756"/>
        <end position="1017"/>
    </location>
</feature>
<dbReference type="Proteomes" id="UP000694546">
    <property type="component" value="Chromosome 3"/>
</dbReference>
<dbReference type="GO" id="GO:0017056">
    <property type="term" value="F:structural constituent of nuclear pore"/>
    <property type="evidence" value="ECO:0007669"/>
    <property type="project" value="InterPro"/>
</dbReference>
<keyword evidence="4" id="KW-0509">mRNA transport</keyword>
<dbReference type="InterPro" id="IPR015943">
    <property type="entry name" value="WD40/YVTN_repeat-like_dom_sf"/>
</dbReference>
<proteinExistence type="inferred from homology"/>
<dbReference type="InterPro" id="IPR037624">
    <property type="entry name" value="Nup133-like"/>
</dbReference>
<evidence type="ECO:0000256" key="4">
    <source>
        <dbReference type="ARBA" id="ARBA00022816"/>
    </source>
</evidence>
<keyword evidence="8" id="KW-0539">Nucleus</keyword>
<evidence type="ECO:0000256" key="6">
    <source>
        <dbReference type="ARBA" id="ARBA00023010"/>
    </source>
</evidence>
<name>A0A8C5AC66_GADMO</name>
<dbReference type="PANTHER" id="PTHR13405">
    <property type="entry name" value="NUCLEAR PORE COMPLEX PROTEIN NUP133"/>
    <property type="match status" value="1"/>
</dbReference>
<dbReference type="Gene3D" id="2.130.10.10">
    <property type="entry name" value="YVTN repeat-like/Quinoprotein amine dehydrogenase"/>
    <property type="match status" value="1"/>
</dbReference>
<gene>
    <name evidence="11" type="primary">NUP133</name>
    <name evidence="11" type="synonym">nup133</name>
</gene>
<evidence type="ECO:0000313" key="11">
    <source>
        <dbReference type="Ensembl" id="ENSGMOP00000028730.1"/>
    </source>
</evidence>
<keyword evidence="3" id="KW-0813">Transport</keyword>
<organism evidence="11 12">
    <name type="scientific">Gadus morhua</name>
    <name type="common">Atlantic cod</name>
    <dbReference type="NCBI Taxonomy" id="8049"/>
    <lineage>
        <taxon>Eukaryota</taxon>
        <taxon>Metazoa</taxon>
        <taxon>Chordata</taxon>
        <taxon>Craniata</taxon>
        <taxon>Vertebrata</taxon>
        <taxon>Euteleostomi</taxon>
        <taxon>Actinopterygii</taxon>
        <taxon>Neopterygii</taxon>
        <taxon>Teleostei</taxon>
        <taxon>Neoteleostei</taxon>
        <taxon>Acanthomorphata</taxon>
        <taxon>Zeiogadaria</taxon>
        <taxon>Gadariae</taxon>
        <taxon>Gadiformes</taxon>
        <taxon>Gadoidei</taxon>
        <taxon>Gadidae</taxon>
        <taxon>Gadus</taxon>
    </lineage>
</organism>
<evidence type="ECO:0000256" key="5">
    <source>
        <dbReference type="ARBA" id="ARBA00022927"/>
    </source>
</evidence>
<dbReference type="GO" id="GO:0006606">
    <property type="term" value="P:protein import into nucleus"/>
    <property type="evidence" value="ECO:0007669"/>
    <property type="project" value="TreeGrafter"/>
</dbReference>
<dbReference type="SUPFAM" id="SSF117289">
    <property type="entry name" value="Nucleoporin domain"/>
    <property type="match status" value="1"/>
</dbReference>
<dbReference type="InterPro" id="IPR007187">
    <property type="entry name" value="Nucleoporin_Nup133/Nup155_C"/>
</dbReference>
<comment type="subcellular location">
    <subcellularLocation>
        <location evidence="1">Nucleus</location>
        <location evidence="1">Nuclear pore complex</location>
    </subcellularLocation>
</comment>
<keyword evidence="7" id="KW-0906">Nuclear pore complex</keyword>